<name>A0A848L3M9_9ACTN</name>
<feature type="domain" description="(S)-ureidoglycine aminohydrolase cupin" evidence="2">
    <location>
        <begin position="53"/>
        <end position="111"/>
    </location>
</feature>
<evidence type="ECO:0000259" key="2">
    <source>
        <dbReference type="Pfam" id="PF05899"/>
    </source>
</evidence>
<evidence type="ECO:0000313" key="4">
    <source>
        <dbReference type="Proteomes" id="UP000550729"/>
    </source>
</evidence>
<sequence>MPDPIITGSADETALVPMSPEEGGWEPVEGDPAAIAHDYVKNEGMWSGLIVYQPCSVRETVANYSSIQVLSGQLILTDENGVTELGAGDLAFFSPGQNVTFTAKTEVREIYTVCGPFEA</sequence>
<protein>
    <submittedName>
        <fullName evidence="3">DUF861 domain-containing protein</fullName>
    </submittedName>
</protein>
<keyword evidence="4" id="KW-1185">Reference proteome</keyword>
<evidence type="ECO:0000313" key="3">
    <source>
        <dbReference type="EMBL" id="NMO02248.1"/>
    </source>
</evidence>
<dbReference type="Proteomes" id="UP000550729">
    <property type="component" value="Unassembled WGS sequence"/>
</dbReference>
<dbReference type="InterPro" id="IPR011051">
    <property type="entry name" value="RmlC_Cupin_sf"/>
</dbReference>
<dbReference type="SUPFAM" id="SSF51182">
    <property type="entry name" value="RmlC-like cupins"/>
    <property type="match status" value="1"/>
</dbReference>
<dbReference type="AlphaFoldDB" id="A0A848L3M9"/>
<dbReference type="Pfam" id="PF05899">
    <property type="entry name" value="Cupin_3"/>
    <property type="match status" value="1"/>
</dbReference>
<gene>
    <name evidence="3" type="ORF">HH308_13600</name>
</gene>
<comment type="caution">
    <text evidence="3">The sequence shown here is derived from an EMBL/GenBank/DDBJ whole genome shotgun (WGS) entry which is preliminary data.</text>
</comment>
<dbReference type="Gene3D" id="2.60.120.10">
    <property type="entry name" value="Jelly Rolls"/>
    <property type="match status" value="1"/>
</dbReference>
<dbReference type="RefSeq" id="WP_170194749.1">
    <property type="nucleotide sequence ID" value="NZ_JABBNB010000012.1"/>
</dbReference>
<reference evidence="3 4" key="1">
    <citation type="submission" date="2020-04" db="EMBL/GenBank/DDBJ databases">
        <title>Gordonia sp. nov. TBRC 11910.</title>
        <authorList>
            <person name="Suriyachadkun C."/>
        </authorList>
    </citation>
    <scope>NUCLEOTIDE SEQUENCE [LARGE SCALE GENOMIC DNA]</scope>
    <source>
        <strain evidence="3 4">TBRC 11910</strain>
    </source>
</reference>
<accession>A0A848L3M9</accession>
<organism evidence="3 4">
    <name type="scientific">Gordonia asplenii</name>
    <dbReference type="NCBI Taxonomy" id="2725283"/>
    <lineage>
        <taxon>Bacteria</taxon>
        <taxon>Bacillati</taxon>
        <taxon>Actinomycetota</taxon>
        <taxon>Actinomycetes</taxon>
        <taxon>Mycobacteriales</taxon>
        <taxon>Gordoniaceae</taxon>
        <taxon>Gordonia</taxon>
    </lineage>
</organism>
<dbReference type="EMBL" id="JABBNB010000012">
    <property type="protein sequence ID" value="NMO02248.1"/>
    <property type="molecule type" value="Genomic_DNA"/>
</dbReference>
<dbReference type="InterPro" id="IPR014710">
    <property type="entry name" value="RmlC-like_jellyroll"/>
</dbReference>
<evidence type="ECO:0000256" key="1">
    <source>
        <dbReference type="SAM" id="MobiDB-lite"/>
    </source>
</evidence>
<proteinExistence type="predicted"/>
<dbReference type="InterPro" id="IPR008579">
    <property type="entry name" value="UGlyAH_Cupin_dom"/>
</dbReference>
<feature type="region of interest" description="Disordered" evidence="1">
    <location>
        <begin position="1"/>
        <end position="23"/>
    </location>
</feature>